<dbReference type="GO" id="GO:0070967">
    <property type="term" value="F:coenzyme F420 binding"/>
    <property type="evidence" value="ECO:0007669"/>
    <property type="project" value="TreeGrafter"/>
</dbReference>
<dbReference type="Pfam" id="PF01243">
    <property type="entry name" value="PNPOx_N"/>
    <property type="match status" value="1"/>
</dbReference>
<evidence type="ECO:0000256" key="1">
    <source>
        <dbReference type="ARBA" id="ARBA00023002"/>
    </source>
</evidence>
<reference evidence="3" key="1">
    <citation type="submission" date="2020-10" db="EMBL/GenBank/DDBJ databases">
        <title>Sequencing the genomes of 1000 actinobacteria strains.</title>
        <authorList>
            <person name="Klenk H.-P."/>
        </authorList>
    </citation>
    <scope>NUCLEOTIDE SEQUENCE</scope>
    <source>
        <strain evidence="3">DSM 45354</strain>
    </source>
</reference>
<organism evidence="3 4">
    <name type="scientific">Actinopolymorpha pittospori</name>
    <dbReference type="NCBI Taxonomy" id="648752"/>
    <lineage>
        <taxon>Bacteria</taxon>
        <taxon>Bacillati</taxon>
        <taxon>Actinomycetota</taxon>
        <taxon>Actinomycetes</taxon>
        <taxon>Propionibacteriales</taxon>
        <taxon>Actinopolymorphaceae</taxon>
        <taxon>Actinopolymorpha</taxon>
    </lineage>
</organism>
<proteinExistence type="predicted"/>
<dbReference type="NCBIfam" id="TIGR03667">
    <property type="entry name" value="Rv3369"/>
    <property type="match status" value="1"/>
</dbReference>
<feature type="domain" description="HTH araC/xylS-type" evidence="2">
    <location>
        <begin position="115"/>
        <end position="146"/>
    </location>
</feature>
<dbReference type="GO" id="GO:0003700">
    <property type="term" value="F:DNA-binding transcription factor activity"/>
    <property type="evidence" value="ECO:0007669"/>
    <property type="project" value="InterPro"/>
</dbReference>
<dbReference type="InterPro" id="IPR012349">
    <property type="entry name" value="Split_barrel_FMN-bd"/>
</dbReference>
<protein>
    <submittedName>
        <fullName evidence="3">PPOX class probable F420-dependent enzyme</fullName>
    </submittedName>
</protein>
<dbReference type="Gene3D" id="2.30.110.10">
    <property type="entry name" value="Electron Transport, Fmn-binding Protein, Chain A"/>
    <property type="match status" value="1"/>
</dbReference>
<dbReference type="Proteomes" id="UP000638648">
    <property type="component" value="Unassembled WGS sequence"/>
</dbReference>
<dbReference type="InterPro" id="IPR018060">
    <property type="entry name" value="HTH_AraC"/>
</dbReference>
<dbReference type="InterPro" id="IPR011576">
    <property type="entry name" value="Pyridox_Oxase_N"/>
</dbReference>
<dbReference type="AlphaFoldDB" id="A0A927N2R1"/>
<dbReference type="InterPro" id="IPR052019">
    <property type="entry name" value="F420H2_bilvrd_red/Heme_oxyg"/>
</dbReference>
<dbReference type="InterPro" id="IPR019966">
    <property type="entry name" value="F420-dep_enz_PPOX_Rv3369"/>
</dbReference>
<evidence type="ECO:0000259" key="2">
    <source>
        <dbReference type="PROSITE" id="PS01124"/>
    </source>
</evidence>
<dbReference type="GO" id="GO:0043565">
    <property type="term" value="F:sequence-specific DNA binding"/>
    <property type="evidence" value="ECO:0007669"/>
    <property type="project" value="InterPro"/>
</dbReference>
<dbReference type="EMBL" id="JADBEM010000001">
    <property type="protein sequence ID" value="MBE1607525.1"/>
    <property type="molecule type" value="Genomic_DNA"/>
</dbReference>
<dbReference type="SUPFAM" id="SSF50475">
    <property type="entry name" value="FMN-binding split barrel"/>
    <property type="match status" value="1"/>
</dbReference>
<dbReference type="GO" id="GO:0016627">
    <property type="term" value="F:oxidoreductase activity, acting on the CH-CH group of donors"/>
    <property type="evidence" value="ECO:0007669"/>
    <property type="project" value="TreeGrafter"/>
</dbReference>
<comment type="caution">
    <text evidence="3">The sequence shown here is derived from an EMBL/GenBank/DDBJ whole genome shotgun (WGS) entry which is preliminary data.</text>
</comment>
<dbReference type="PANTHER" id="PTHR35176:SF4">
    <property type="entry name" value="PYRIDOXAMINE 5'-PHOSPHATE OXIDASE-RELATED FMN-BINDING"/>
    <property type="match status" value="1"/>
</dbReference>
<gene>
    <name evidence="3" type="ORF">HEB94_004373</name>
</gene>
<dbReference type="RefSeq" id="WP_192751460.1">
    <property type="nucleotide sequence ID" value="NZ_BAABJL010000103.1"/>
</dbReference>
<accession>A0A927N2R1</accession>
<name>A0A927N2R1_9ACTN</name>
<dbReference type="PROSITE" id="PS01124">
    <property type="entry name" value="HTH_ARAC_FAMILY_2"/>
    <property type="match status" value="1"/>
</dbReference>
<sequence>MTAATLPGLADLAAERRAHVQKRLETDVIAWLTTVRPSGQPDSVPVWYLWADAHILVYSRPNTPKLRNLATNPRATVALDDTRAGFDVVRVEGEARHVPTHPALDALPDYVAKYADLMRRIGYGSPGDFAEDFSEAIVVTPTRLRA</sequence>
<evidence type="ECO:0000313" key="3">
    <source>
        <dbReference type="EMBL" id="MBE1607525.1"/>
    </source>
</evidence>
<keyword evidence="1" id="KW-0560">Oxidoreductase</keyword>
<dbReference type="PANTHER" id="PTHR35176">
    <property type="entry name" value="HEME OXYGENASE HI_0854-RELATED"/>
    <property type="match status" value="1"/>
</dbReference>
<evidence type="ECO:0000313" key="4">
    <source>
        <dbReference type="Proteomes" id="UP000638648"/>
    </source>
</evidence>
<keyword evidence="4" id="KW-1185">Reference proteome</keyword>
<dbReference type="GO" id="GO:0005829">
    <property type="term" value="C:cytosol"/>
    <property type="evidence" value="ECO:0007669"/>
    <property type="project" value="TreeGrafter"/>
</dbReference>